<evidence type="ECO:0008006" key="4">
    <source>
        <dbReference type="Google" id="ProtNLM"/>
    </source>
</evidence>
<keyword evidence="1" id="KW-0472">Membrane</keyword>
<sequence>MEDRRKHRRFVSGRSRKTFVLNHFLIFINTVCIAVSWCPANFTEVTENMCMLPFNRSVEYCEAHAECHAEGAKRGIRMFLLGKHTKKWINHTVGVGRMITGIHSLLHDVRGPRPRSMVSDPGCSDCKVEVDFLAVRSMPTIGRVISCDNRHCFEKMQVETFSRFVCEMSQYSQPNKWRETRYKTDWPVKIAIPFIPGTSNDGCFKVYRNSTTILCSHKCQVSDVCRSFYYNNTTGDRHLALYVDSRLPNYLKASSGSWVRFAKPDY</sequence>
<dbReference type="OrthoDB" id="6222038at2759"/>
<keyword evidence="1" id="KW-1133">Transmembrane helix</keyword>
<organism evidence="2 3">
    <name type="scientific">Paragonimus heterotremus</name>
    <dbReference type="NCBI Taxonomy" id="100268"/>
    <lineage>
        <taxon>Eukaryota</taxon>
        <taxon>Metazoa</taxon>
        <taxon>Spiralia</taxon>
        <taxon>Lophotrochozoa</taxon>
        <taxon>Platyhelminthes</taxon>
        <taxon>Trematoda</taxon>
        <taxon>Digenea</taxon>
        <taxon>Plagiorchiida</taxon>
        <taxon>Troglotremata</taxon>
        <taxon>Troglotrematidae</taxon>
        <taxon>Paragonimus</taxon>
    </lineage>
</organism>
<evidence type="ECO:0000313" key="3">
    <source>
        <dbReference type="Proteomes" id="UP000748531"/>
    </source>
</evidence>
<dbReference type="EMBL" id="LUCH01000960">
    <property type="protein sequence ID" value="KAF5403947.1"/>
    <property type="molecule type" value="Genomic_DNA"/>
</dbReference>
<keyword evidence="1" id="KW-0812">Transmembrane</keyword>
<dbReference type="Proteomes" id="UP000748531">
    <property type="component" value="Unassembled WGS sequence"/>
</dbReference>
<evidence type="ECO:0000256" key="1">
    <source>
        <dbReference type="SAM" id="Phobius"/>
    </source>
</evidence>
<evidence type="ECO:0000313" key="2">
    <source>
        <dbReference type="EMBL" id="KAF5403947.1"/>
    </source>
</evidence>
<name>A0A8J4TJN8_9TREM</name>
<feature type="transmembrane region" description="Helical" evidence="1">
    <location>
        <begin position="20"/>
        <end position="42"/>
    </location>
</feature>
<gene>
    <name evidence="2" type="ORF">PHET_02521</name>
</gene>
<proteinExistence type="predicted"/>
<dbReference type="AlphaFoldDB" id="A0A8J4TJN8"/>
<comment type="caution">
    <text evidence="2">The sequence shown here is derived from an EMBL/GenBank/DDBJ whole genome shotgun (WGS) entry which is preliminary data.</text>
</comment>
<reference evidence="2" key="1">
    <citation type="submission" date="2019-05" db="EMBL/GenBank/DDBJ databases">
        <title>Annotation for the trematode Paragonimus heterotremus.</title>
        <authorList>
            <person name="Choi Y.-J."/>
        </authorList>
    </citation>
    <scope>NUCLEOTIDE SEQUENCE</scope>
    <source>
        <strain evidence="2">LC</strain>
    </source>
</reference>
<protein>
    <recommendedName>
        <fullName evidence="4">Apple domain-containing protein</fullName>
    </recommendedName>
</protein>
<accession>A0A8J4TJN8</accession>
<keyword evidence="3" id="KW-1185">Reference proteome</keyword>